<dbReference type="GO" id="GO:0005840">
    <property type="term" value="C:ribosome"/>
    <property type="evidence" value="ECO:0007669"/>
    <property type="project" value="UniProtKB-KW"/>
</dbReference>
<keyword evidence="2 8" id="KW-0699">rRNA-binding</keyword>
<accession>A0A0H3J755</accession>
<dbReference type="NCBIfam" id="TIGR01032">
    <property type="entry name" value="rplT_bact"/>
    <property type="match status" value="1"/>
</dbReference>
<dbReference type="KEGG" id="cpat:CLPA_c16780"/>
<reference evidence="10 13" key="1">
    <citation type="journal article" date="2015" name="Genome Announc.">
        <title>Complete Genome Sequence of the Nitrogen-Fixing and Solvent-Producing Clostridium pasteurianum DSM 525.</title>
        <authorList>
            <person name="Poehlein A."/>
            <person name="Grosse-Honebrink A."/>
            <person name="Zhang Y."/>
            <person name="Minton N.P."/>
            <person name="Daniel R."/>
        </authorList>
    </citation>
    <scope>NUCLEOTIDE SEQUENCE [LARGE SCALE GENOMIC DNA]</scope>
    <source>
        <strain evidence="10">DSM 525</strain>
        <strain evidence="13">DSM 525 / ATCC 6013</strain>
    </source>
</reference>
<dbReference type="InterPro" id="IPR005813">
    <property type="entry name" value="Ribosomal_bL20"/>
</dbReference>
<evidence type="ECO:0000313" key="13">
    <source>
        <dbReference type="Proteomes" id="UP000030905"/>
    </source>
</evidence>
<dbReference type="GO" id="GO:0019843">
    <property type="term" value="F:rRNA binding"/>
    <property type="evidence" value="ECO:0007669"/>
    <property type="project" value="UniProtKB-UniRule"/>
</dbReference>
<dbReference type="PANTHER" id="PTHR10986">
    <property type="entry name" value="39S RIBOSOMAL PROTEIN L20"/>
    <property type="match status" value="1"/>
</dbReference>
<dbReference type="Proteomes" id="UP000028042">
    <property type="component" value="Unassembled WGS sequence"/>
</dbReference>
<dbReference type="Proteomes" id="UP000030905">
    <property type="component" value="Chromosome"/>
</dbReference>
<dbReference type="eggNOG" id="COG0292">
    <property type="taxonomic scope" value="Bacteria"/>
</dbReference>
<reference evidence="11 12" key="3">
    <citation type="journal article" name="Genome Announc.">
        <title>Improved Draft Genome Sequence of Clostridium pasteurianum Strain ATCC 6013 (DSM 525) Using a Hybrid Next-Generation Sequencing Approach.</title>
        <authorList>
            <person name="Pyne M.E."/>
            <person name="Utturkar S."/>
            <person name="Brown S.D."/>
            <person name="Moo-Young M."/>
            <person name="Chung D.A."/>
            <person name="Chou C.P."/>
        </authorList>
    </citation>
    <scope>NUCLEOTIDE SEQUENCE [LARGE SCALE GENOMIC DNA]</scope>
    <source>
        <strain evidence="11 12">ATCC 6013</strain>
    </source>
</reference>
<sequence length="118" mass="13496">MARVKRAMNARKYHKKILKLAKGYYGGKSKLFKTANESVIRALRNAYVGRRLKKRDFRKLWIARINAATRINGLSYSRFINGIKLAGIDLNRKMLSEIAINDPKAFSELVEAAKKQLA</sequence>
<comment type="similarity">
    <text evidence="1 8 9">Belongs to the bacterial ribosomal protein bL20 family.</text>
</comment>
<proteinExistence type="inferred from homology"/>
<evidence type="ECO:0000256" key="8">
    <source>
        <dbReference type="HAMAP-Rule" id="MF_00382"/>
    </source>
</evidence>
<dbReference type="GO" id="GO:1990904">
    <property type="term" value="C:ribonucleoprotein complex"/>
    <property type="evidence" value="ECO:0007669"/>
    <property type="project" value="UniProtKB-KW"/>
</dbReference>
<dbReference type="GO" id="GO:0003735">
    <property type="term" value="F:structural constituent of ribosome"/>
    <property type="evidence" value="ECO:0007669"/>
    <property type="project" value="InterPro"/>
</dbReference>
<dbReference type="PRINTS" id="PR00062">
    <property type="entry name" value="RIBOSOMALL20"/>
</dbReference>
<dbReference type="EMBL" id="JPGY02000001">
    <property type="protein sequence ID" value="KRU12256.1"/>
    <property type="molecule type" value="Genomic_DNA"/>
</dbReference>
<dbReference type="PATRIC" id="fig|1262449.3.peg.1513"/>
<evidence type="ECO:0000256" key="9">
    <source>
        <dbReference type="RuleBase" id="RU000560"/>
    </source>
</evidence>
<evidence type="ECO:0000256" key="1">
    <source>
        <dbReference type="ARBA" id="ARBA00007698"/>
    </source>
</evidence>
<dbReference type="SUPFAM" id="SSF74731">
    <property type="entry name" value="Ribosomal protein L20"/>
    <property type="match status" value="1"/>
</dbReference>
<dbReference type="Gene3D" id="1.10.1900.20">
    <property type="entry name" value="Ribosomal protein L20"/>
    <property type="match status" value="1"/>
</dbReference>
<evidence type="ECO:0000256" key="5">
    <source>
        <dbReference type="ARBA" id="ARBA00023274"/>
    </source>
</evidence>
<dbReference type="GeneID" id="93073841"/>
<dbReference type="InterPro" id="IPR049946">
    <property type="entry name" value="RIBOSOMAL_L20_CS"/>
</dbReference>
<evidence type="ECO:0000256" key="6">
    <source>
        <dbReference type="ARBA" id="ARBA00024775"/>
    </source>
</evidence>
<organism evidence="10 13">
    <name type="scientific">Clostridium pasteurianum DSM 525 = ATCC 6013</name>
    <dbReference type="NCBI Taxonomy" id="1262449"/>
    <lineage>
        <taxon>Bacteria</taxon>
        <taxon>Bacillati</taxon>
        <taxon>Bacillota</taxon>
        <taxon>Clostridia</taxon>
        <taxon>Eubacteriales</taxon>
        <taxon>Clostridiaceae</taxon>
        <taxon>Clostridium</taxon>
    </lineage>
</organism>
<dbReference type="AlphaFoldDB" id="A0A0H3J755"/>
<dbReference type="Pfam" id="PF00453">
    <property type="entry name" value="Ribosomal_L20"/>
    <property type="match status" value="1"/>
</dbReference>
<keyword evidence="13" id="KW-1185">Reference proteome</keyword>
<reference evidence="11" key="2">
    <citation type="submission" date="2015-10" db="EMBL/GenBank/DDBJ databases">
        <title>Improved Draft Genome Sequence of Clostridium pasteurianum Strain ATCC 6013 (DSM 525) Using a Hybrid Next-Generation Sequencing Approach.</title>
        <authorList>
            <person name="Pyne M.E."/>
            <person name="Utturkar S.M."/>
            <person name="Brown S.D."/>
            <person name="Moo-Young M."/>
            <person name="Chung D.A."/>
            <person name="Chou P.C."/>
        </authorList>
    </citation>
    <scope>NUCLEOTIDE SEQUENCE</scope>
    <source>
        <strain evidence="11">ATCC 6013</strain>
    </source>
</reference>
<dbReference type="RefSeq" id="WP_003443616.1">
    <property type="nucleotide sequence ID" value="NZ_ANZB01000004.1"/>
</dbReference>
<name>A0A0H3J755_CLOPA</name>
<dbReference type="FunFam" id="1.10.1900.20:FF:000001">
    <property type="entry name" value="50S ribosomal protein L20"/>
    <property type="match status" value="1"/>
</dbReference>
<dbReference type="PROSITE" id="PS00937">
    <property type="entry name" value="RIBOSOMAL_L20"/>
    <property type="match status" value="1"/>
</dbReference>
<evidence type="ECO:0000256" key="7">
    <source>
        <dbReference type="ARBA" id="ARBA00035172"/>
    </source>
</evidence>
<dbReference type="HAMAP" id="MF_00382">
    <property type="entry name" value="Ribosomal_bL20"/>
    <property type="match status" value="1"/>
</dbReference>
<dbReference type="InterPro" id="IPR035566">
    <property type="entry name" value="Ribosomal_protein_bL20_C"/>
</dbReference>
<comment type="function">
    <text evidence="6 8 9">Binds directly to 23S ribosomal RNA and is necessary for the in vitro assembly process of the 50S ribosomal subunit. It is not involved in the protein synthesizing functions of that subunit.</text>
</comment>
<dbReference type="KEGG" id="cpae:CPAST_c16780"/>
<evidence type="ECO:0000313" key="12">
    <source>
        <dbReference type="Proteomes" id="UP000028042"/>
    </source>
</evidence>
<evidence type="ECO:0000256" key="3">
    <source>
        <dbReference type="ARBA" id="ARBA00022884"/>
    </source>
</evidence>
<evidence type="ECO:0000313" key="10">
    <source>
        <dbReference type="EMBL" id="AJA51736.1"/>
    </source>
</evidence>
<gene>
    <name evidence="8 10" type="primary">rplT</name>
    <name evidence="10" type="ORF">CLPA_c16780</name>
    <name evidence="11" type="ORF">CP6013_01503</name>
</gene>
<protein>
    <recommendedName>
        <fullName evidence="7 8">Large ribosomal subunit protein bL20</fullName>
    </recommendedName>
</protein>
<dbReference type="GO" id="GO:0006412">
    <property type="term" value="P:translation"/>
    <property type="evidence" value="ECO:0007669"/>
    <property type="project" value="InterPro"/>
</dbReference>
<evidence type="ECO:0000313" key="11">
    <source>
        <dbReference type="EMBL" id="KRU12256.1"/>
    </source>
</evidence>
<keyword evidence="4 8" id="KW-0689">Ribosomal protein</keyword>
<keyword evidence="5 8" id="KW-0687">Ribonucleoprotein</keyword>
<keyword evidence="3 8" id="KW-0694">RNA-binding</keyword>
<evidence type="ECO:0000256" key="2">
    <source>
        <dbReference type="ARBA" id="ARBA00022730"/>
    </source>
</evidence>
<dbReference type="Gene3D" id="6.10.160.10">
    <property type="match status" value="1"/>
</dbReference>
<dbReference type="GO" id="GO:0000027">
    <property type="term" value="P:ribosomal large subunit assembly"/>
    <property type="evidence" value="ECO:0007669"/>
    <property type="project" value="UniProtKB-UniRule"/>
</dbReference>
<dbReference type="CDD" id="cd07026">
    <property type="entry name" value="Ribosomal_L20"/>
    <property type="match status" value="1"/>
</dbReference>
<dbReference type="EMBL" id="CP009268">
    <property type="protein sequence ID" value="AJA51736.1"/>
    <property type="molecule type" value="Genomic_DNA"/>
</dbReference>
<evidence type="ECO:0000256" key="4">
    <source>
        <dbReference type="ARBA" id="ARBA00022980"/>
    </source>
</evidence>